<dbReference type="EMBL" id="BAABLV010000035">
    <property type="protein sequence ID" value="GAA4902768.1"/>
    <property type="molecule type" value="Genomic_DNA"/>
</dbReference>
<evidence type="ECO:0000313" key="2">
    <source>
        <dbReference type="EMBL" id="GAA4902768.1"/>
    </source>
</evidence>
<dbReference type="Pfam" id="PF09861">
    <property type="entry name" value="Lar_N"/>
    <property type="match status" value="1"/>
</dbReference>
<gene>
    <name evidence="2" type="ORF">GCM10025789_21960</name>
</gene>
<protein>
    <recommendedName>
        <fullName evidence="1">LarA-like N-terminal domain-containing protein</fullName>
    </recommendedName>
</protein>
<dbReference type="RefSeq" id="WP_345582776.1">
    <property type="nucleotide sequence ID" value="NZ_BAABLV010000035.1"/>
</dbReference>
<comment type="caution">
    <text evidence="2">The sequence shown here is derived from an EMBL/GenBank/DDBJ whole genome shotgun (WGS) entry which is preliminary data.</text>
</comment>
<dbReference type="InterPro" id="IPR043166">
    <property type="entry name" value="LarA-like_C"/>
</dbReference>
<dbReference type="InterPro" id="IPR018657">
    <property type="entry name" value="LarA-like_N"/>
</dbReference>
<evidence type="ECO:0000313" key="3">
    <source>
        <dbReference type="Proteomes" id="UP001501521"/>
    </source>
</evidence>
<proteinExistence type="predicted"/>
<accession>A0ABP9FHX3</accession>
<keyword evidence="3" id="KW-1185">Reference proteome</keyword>
<dbReference type="Proteomes" id="UP001501521">
    <property type="component" value="Unassembled WGS sequence"/>
</dbReference>
<dbReference type="Gene3D" id="3.40.50.11440">
    <property type="match status" value="1"/>
</dbReference>
<organism evidence="2 3">
    <name type="scientific">Tessaracoccus lubricantis</name>
    <dbReference type="NCBI Taxonomy" id="545543"/>
    <lineage>
        <taxon>Bacteria</taxon>
        <taxon>Bacillati</taxon>
        <taxon>Actinomycetota</taxon>
        <taxon>Actinomycetes</taxon>
        <taxon>Propionibacteriales</taxon>
        <taxon>Propionibacteriaceae</taxon>
        <taxon>Tessaracoccus</taxon>
    </lineage>
</organism>
<dbReference type="Gene3D" id="3.90.226.30">
    <property type="match status" value="1"/>
</dbReference>
<sequence>MARPGFVLEVDEKTPPIMAPAGAELRLERLGIGTRAVYPADAVASSDPTALIDSALTAPLDSYSLASRLQQDTKLTVVVSDPELPLPRPQFDPRRTLVERVLEAAARAGVDDVELVVANGLRQRWSPAQITAVLGDRVASSFLPDGLVTSHDVTADDLVTIGEAGGGPVRLNRRVAESDVVVVVGLATGITSACPLSEGLTDLATINRMAGAHATDEARTAVEDLVQERVDAFALVAVLGQPLLSAGMRFVSKREWEWNLGDKAAYAGVRQVIGAMPRNGASLVHSRMSADYAIIDVVAGAPAAVRRDAALVWQAGNSVELQGAADVLVVPVWGAATEEGPIGSPLDAAHHALVTAAGSHLGNPYVRDGGVLVAFHPLPNKFSNRRQSAAADFFAKVLPASTDPGEIAAEHEPRALQDEWYLDLYRKQFAHHPLRTFHQWYRIASAAERFSDVIWVGGDRRSAALLGHRAASTYADALEIASDAVGRQPGITFLRGPGLALGDVR</sequence>
<feature type="domain" description="LarA-like N-terminal" evidence="1">
    <location>
        <begin position="39"/>
        <end position="186"/>
    </location>
</feature>
<name>A0ABP9FHX3_9ACTN</name>
<reference evidence="3" key="1">
    <citation type="journal article" date="2019" name="Int. J. Syst. Evol. Microbiol.">
        <title>The Global Catalogue of Microorganisms (GCM) 10K type strain sequencing project: providing services to taxonomists for standard genome sequencing and annotation.</title>
        <authorList>
            <consortium name="The Broad Institute Genomics Platform"/>
            <consortium name="The Broad Institute Genome Sequencing Center for Infectious Disease"/>
            <person name="Wu L."/>
            <person name="Ma J."/>
        </authorList>
    </citation>
    <scope>NUCLEOTIDE SEQUENCE [LARGE SCALE GENOMIC DNA]</scope>
    <source>
        <strain evidence="3">JCM 19125</strain>
    </source>
</reference>
<evidence type="ECO:0000259" key="1">
    <source>
        <dbReference type="Pfam" id="PF09861"/>
    </source>
</evidence>